<reference evidence="3" key="1">
    <citation type="submission" date="2023-03" db="EMBL/GenBank/DDBJ databases">
        <title>Actinoallomurus iriomotensis NBRC 103681.</title>
        <authorList>
            <person name="Ichikawa N."/>
            <person name="Sato H."/>
            <person name="Tonouchi N."/>
        </authorList>
    </citation>
    <scope>NUCLEOTIDE SEQUENCE</scope>
    <source>
        <strain evidence="3">NBRC 103681</strain>
    </source>
</reference>
<evidence type="ECO:0000313" key="3">
    <source>
        <dbReference type="EMBL" id="GLY77978.1"/>
    </source>
</evidence>
<dbReference type="Gene3D" id="1.10.1740.10">
    <property type="match status" value="1"/>
</dbReference>
<dbReference type="GO" id="GO:0003700">
    <property type="term" value="F:DNA-binding transcription factor activity"/>
    <property type="evidence" value="ECO:0007669"/>
    <property type="project" value="InterPro"/>
</dbReference>
<gene>
    <name evidence="3" type="ORF">Airi01_062450</name>
</gene>
<dbReference type="Proteomes" id="UP001165135">
    <property type="component" value="Unassembled WGS sequence"/>
</dbReference>
<dbReference type="GO" id="GO:0006352">
    <property type="term" value="P:DNA-templated transcription initiation"/>
    <property type="evidence" value="ECO:0007669"/>
    <property type="project" value="InterPro"/>
</dbReference>
<organism evidence="3 4">
    <name type="scientific">Actinoallomurus iriomotensis</name>
    <dbReference type="NCBI Taxonomy" id="478107"/>
    <lineage>
        <taxon>Bacteria</taxon>
        <taxon>Bacillati</taxon>
        <taxon>Actinomycetota</taxon>
        <taxon>Actinomycetes</taxon>
        <taxon>Streptosporangiales</taxon>
        <taxon>Thermomonosporaceae</taxon>
        <taxon>Actinoallomurus</taxon>
    </lineage>
</organism>
<protein>
    <recommendedName>
        <fullName evidence="2">RNA polymerase sigma-70 region 2 domain-containing protein</fullName>
    </recommendedName>
</protein>
<dbReference type="EMBL" id="BSTJ01000008">
    <property type="protein sequence ID" value="GLY77978.1"/>
    <property type="molecule type" value="Genomic_DNA"/>
</dbReference>
<dbReference type="AlphaFoldDB" id="A0A9W6VMS1"/>
<dbReference type="InterPro" id="IPR007627">
    <property type="entry name" value="RNA_pol_sigma70_r2"/>
</dbReference>
<dbReference type="Pfam" id="PF04542">
    <property type="entry name" value="Sigma70_r2"/>
    <property type="match status" value="1"/>
</dbReference>
<dbReference type="InterPro" id="IPR013325">
    <property type="entry name" value="RNA_pol_sigma_r2"/>
</dbReference>
<comment type="caution">
    <text evidence="3">The sequence shown here is derived from an EMBL/GenBank/DDBJ whole genome shotgun (WGS) entry which is preliminary data.</text>
</comment>
<accession>A0A9W6VMS1</accession>
<sequence length="83" mass="9215">MVTGFVARRVLDPHLVDDLTTEVFLAAIETADRYRARLGGETAWLVGIARNVLAAERRRSARQLDKDRRAGGRRPLAPTTSNV</sequence>
<name>A0A9W6VMS1_9ACTN</name>
<dbReference type="SUPFAM" id="SSF88946">
    <property type="entry name" value="Sigma2 domain of RNA polymerase sigma factors"/>
    <property type="match status" value="1"/>
</dbReference>
<feature type="region of interest" description="Disordered" evidence="1">
    <location>
        <begin position="58"/>
        <end position="83"/>
    </location>
</feature>
<proteinExistence type="predicted"/>
<feature type="compositionally biased region" description="Basic and acidic residues" evidence="1">
    <location>
        <begin position="58"/>
        <end position="70"/>
    </location>
</feature>
<feature type="domain" description="RNA polymerase sigma-70 region 2" evidence="2">
    <location>
        <begin position="2"/>
        <end position="62"/>
    </location>
</feature>
<evidence type="ECO:0000259" key="2">
    <source>
        <dbReference type="Pfam" id="PF04542"/>
    </source>
</evidence>
<evidence type="ECO:0000313" key="4">
    <source>
        <dbReference type="Proteomes" id="UP001165135"/>
    </source>
</evidence>
<evidence type="ECO:0000256" key="1">
    <source>
        <dbReference type="SAM" id="MobiDB-lite"/>
    </source>
</evidence>